<accession>A0A939PKV5</accession>
<dbReference type="AlphaFoldDB" id="A0A939PKV5"/>
<evidence type="ECO:0000313" key="2">
    <source>
        <dbReference type="EMBL" id="MBO2454190.1"/>
    </source>
</evidence>
<proteinExistence type="predicted"/>
<protein>
    <submittedName>
        <fullName evidence="2">Helix-turn-helix transcriptional regulator</fullName>
    </submittedName>
</protein>
<dbReference type="CDD" id="cd00093">
    <property type="entry name" value="HTH_XRE"/>
    <property type="match status" value="1"/>
</dbReference>
<evidence type="ECO:0000313" key="3">
    <source>
        <dbReference type="Proteomes" id="UP000669179"/>
    </source>
</evidence>
<dbReference type="InterPro" id="IPR001387">
    <property type="entry name" value="Cro/C1-type_HTH"/>
</dbReference>
<feature type="domain" description="HTH cro/C1-type" evidence="1">
    <location>
        <begin position="1"/>
        <end position="55"/>
    </location>
</feature>
<dbReference type="SUPFAM" id="SSF47413">
    <property type="entry name" value="lambda repressor-like DNA-binding domains"/>
    <property type="match status" value="1"/>
</dbReference>
<gene>
    <name evidence="2" type="ORF">J4573_44380</name>
</gene>
<keyword evidence="3" id="KW-1185">Reference proteome</keyword>
<sequence length="269" mass="30022">MRRLRDEAGKRREESAEAAGIAPATLSRIEAGTHAPKPANILALCLFYGLEVQQAQAYADLARQAKEPGWWHRYSDALPKGFDVYVAMEATASGMRVYRPDSIDGLLQTEAYMRAQMLAEPESPTEEQVEQRTAVRLKRQERWLSGEGSPQLWVIQNEAGLHRMVGGPDVMKEQLRRLHELSRLSNVTLQVLPFTSGAHPASHGGFHLLDFPDAGDPDIAYIEYRLGSLIMEEPHEVAAYAMIFNLLRADALGPDDARDMFEALAARLK</sequence>
<dbReference type="GO" id="GO:0003677">
    <property type="term" value="F:DNA binding"/>
    <property type="evidence" value="ECO:0007669"/>
    <property type="project" value="InterPro"/>
</dbReference>
<evidence type="ECO:0000259" key="1">
    <source>
        <dbReference type="PROSITE" id="PS50943"/>
    </source>
</evidence>
<comment type="caution">
    <text evidence="2">The sequence shown here is derived from an EMBL/GenBank/DDBJ whole genome shotgun (WGS) entry which is preliminary data.</text>
</comment>
<dbReference type="Gene3D" id="1.10.260.40">
    <property type="entry name" value="lambda repressor-like DNA-binding domains"/>
    <property type="match status" value="1"/>
</dbReference>
<dbReference type="Proteomes" id="UP000669179">
    <property type="component" value="Unassembled WGS sequence"/>
</dbReference>
<dbReference type="InterPro" id="IPR043917">
    <property type="entry name" value="DUF5753"/>
</dbReference>
<dbReference type="PROSITE" id="PS50943">
    <property type="entry name" value="HTH_CROC1"/>
    <property type="match status" value="1"/>
</dbReference>
<dbReference type="SMART" id="SM00530">
    <property type="entry name" value="HTH_XRE"/>
    <property type="match status" value="1"/>
</dbReference>
<name>A0A939PKV5_9ACTN</name>
<dbReference type="InterPro" id="IPR010982">
    <property type="entry name" value="Lambda_DNA-bd_dom_sf"/>
</dbReference>
<dbReference type="Pfam" id="PF13560">
    <property type="entry name" value="HTH_31"/>
    <property type="match status" value="1"/>
</dbReference>
<dbReference type="Pfam" id="PF19054">
    <property type="entry name" value="DUF5753"/>
    <property type="match status" value="1"/>
</dbReference>
<reference evidence="2" key="1">
    <citation type="submission" date="2021-03" db="EMBL/GenBank/DDBJ databases">
        <authorList>
            <person name="Kanchanasin P."/>
            <person name="Saeng-In P."/>
            <person name="Phongsopitanun W."/>
            <person name="Yuki M."/>
            <person name="Kudo T."/>
            <person name="Ohkuma M."/>
            <person name="Tanasupawat S."/>
        </authorList>
    </citation>
    <scope>NUCLEOTIDE SEQUENCE</scope>
    <source>
        <strain evidence="2">GKU 128</strain>
    </source>
</reference>
<organism evidence="2 3">
    <name type="scientific">Actinomadura barringtoniae</name>
    <dbReference type="NCBI Taxonomy" id="1427535"/>
    <lineage>
        <taxon>Bacteria</taxon>
        <taxon>Bacillati</taxon>
        <taxon>Actinomycetota</taxon>
        <taxon>Actinomycetes</taxon>
        <taxon>Streptosporangiales</taxon>
        <taxon>Thermomonosporaceae</taxon>
        <taxon>Actinomadura</taxon>
    </lineage>
</organism>
<dbReference type="EMBL" id="JAGEOJ010000025">
    <property type="protein sequence ID" value="MBO2454190.1"/>
    <property type="molecule type" value="Genomic_DNA"/>
</dbReference>